<feature type="region of interest" description="Disordered" evidence="1">
    <location>
        <begin position="24"/>
        <end position="58"/>
    </location>
</feature>
<feature type="compositionally biased region" description="Low complexity" evidence="1">
    <location>
        <begin position="103"/>
        <end position="112"/>
    </location>
</feature>
<protein>
    <submittedName>
        <fullName evidence="2">Uncharacterized protein</fullName>
    </submittedName>
</protein>
<evidence type="ECO:0000313" key="2">
    <source>
        <dbReference type="EMBL" id="KAJ7016129.1"/>
    </source>
</evidence>
<proteinExistence type="predicted"/>
<dbReference type="EMBL" id="JARJCM010000587">
    <property type="protein sequence ID" value="KAJ7016129.1"/>
    <property type="molecule type" value="Genomic_DNA"/>
</dbReference>
<feature type="region of interest" description="Disordered" evidence="1">
    <location>
        <begin position="70"/>
        <end position="121"/>
    </location>
</feature>
<keyword evidence="3" id="KW-1185">Reference proteome</keyword>
<evidence type="ECO:0000313" key="3">
    <source>
        <dbReference type="Proteomes" id="UP001218188"/>
    </source>
</evidence>
<name>A0AAD6RVN4_9AGAR</name>
<organism evidence="2 3">
    <name type="scientific">Mycena alexandri</name>
    <dbReference type="NCBI Taxonomy" id="1745969"/>
    <lineage>
        <taxon>Eukaryota</taxon>
        <taxon>Fungi</taxon>
        <taxon>Dikarya</taxon>
        <taxon>Basidiomycota</taxon>
        <taxon>Agaricomycotina</taxon>
        <taxon>Agaricomycetes</taxon>
        <taxon>Agaricomycetidae</taxon>
        <taxon>Agaricales</taxon>
        <taxon>Marasmiineae</taxon>
        <taxon>Mycenaceae</taxon>
        <taxon>Mycena</taxon>
    </lineage>
</organism>
<gene>
    <name evidence="2" type="ORF">C8F04DRAFT_1349903</name>
</gene>
<accession>A0AAD6RVN4</accession>
<comment type="caution">
    <text evidence="2">The sequence shown here is derived from an EMBL/GenBank/DDBJ whole genome shotgun (WGS) entry which is preliminary data.</text>
</comment>
<sequence>MSVRTHLPLLFYFACRPRLPPSLEPAFTSPPPPPSFLSSSPPSRTPPHTRAVESSADRTRFRLPVPCVRAESSRRAAPSHLPISPHIPSPHPHPAPPHPSSSPPSYTYTPHPRALPAPIANSHSAGTQLHIPARVQEMRADASSYLRCAARHRRTASRPRTPPPLLPPTISFLISTLTHHLPRPPALAPPHTFCPRLGLGAACGMRAVCVDGVPVHAGQRAREFSMRGPSLRAHFGVCTRCTLPQIHTPRRLARVARAECARSGFAHTLRRLRTLHAAAQFTPRGVSPESVGLQTPVSVRNFE</sequence>
<feature type="compositionally biased region" description="Pro residues" evidence="1">
    <location>
        <begin position="85"/>
        <end position="102"/>
    </location>
</feature>
<dbReference type="PRINTS" id="PR01217">
    <property type="entry name" value="PRICHEXTENSN"/>
</dbReference>
<dbReference type="AlphaFoldDB" id="A0AAD6RVN4"/>
<reference evidence="2" key="1">
    <citation type="submission" date="2023-03" db="EMBL/GenBank/DDBJ databases">
        <title>Massive genome expansion in bonnet fungi (Mycena s.s.) driven by repeated elements and novel gene families across ecological guilds.</title>
        <authorList>
            <consortium name="Lawrence Berkeley National Laboratory"/>
            <person name="Harder C.B."/>
            <person name="Miyauchi S."/>
            <person name="Viragh M."/>
            <person name="Kuo A."/>
            <person name="Thoen E."/>
            <person name="Andreopoulos B."/>
            <person name="Lu D."/>
            <person name="Skrede I."/>
            <person name="Drula E."/>
            <person name="Henrissat B."/>
            <person name="Morin E."/>
            <person name="Kohler A."/>
            <person name="Barry K."/>
            <person name="LaButti K."/>
            <person name="Morin E."/>
            <person name="Salamov A."/>
            <person name="Lipzen A."/>
            <person name="Mereny Z."/>
            <person name="Hegedus B."/>
            <person name="Baldrian P."/>
            <person name="Stursova M."/>
            <person name="Weitz H."/>
            <person name="Taylor A."/>
            <person name="Grigoriev I.V."/>
            <person name="Nagy L.G."/>
            <person name="Martin F."/>
            <person name="Kauserud H."/>
        </authorList>
    </citation>
    <scope>NUCLEOTIDE SEQUENCE</scope>
    <source>
        <strain evidence="2">CBHHK200</strain>
    </source>
</reference>
<feature type="compositionally biased region" description="Pro residues" evidence="1">
    <location>
        <begin position="24"/>
        <end position="35"/>
    </location>
</feature>
<evidence type="ECO:0000256" key="1">
    <source>
        <dbReference type="SAM" id="MobiDB-lite"/>
    </source>
</evidence>
<dbReference type="Proteomes" id="UP001218188">
    <property type="component" value="Unassembled WGS sequence"/>
</dbReference>